<keyword evidence="1" id="KW-0472">Membrane</keyword>
<dbReference type="AlphaFoldDB" id="A0A1B6ITX4"/>
<keyword evidence="1" id="KW-0812">Transmembrane</keyword>
<evidence type="ECO:0000256" key="1">
    <source>
        <dbReference type="SAM" id="Phobius"/>
    </source>
</evidence>
<gene>
    <name evidence="2" type="ORF">g.3848</name>
</gene>
<protein>
    <submittedName>
        <fullName evidence="2">Uncharacterized protein</fullName>
    </submittedName>
</protein>
<accession>A0A1B6ITX4</accession>
<sequence>MLERMKKCVRIIVGLQPRRTYRYAFIELRIITVVSLYILQVIMYAYNTNLTRGRDLHTHNTRWAAEFTLPVHRTALFSEKPSYMVSKLFNDLPEDIKSQSSSDVMKRELRKWLLHHPFYTIEEFLYWKTQ</sequence>
<feature type="transmembrane region" description="Helical" evidence="1">
    <location>
        <begin position="21"/>
        <end position="46"/>
    </location>
</feature>
<proteinExistence type="predicted"/>
<reference evidence="2" key="1">
    <citation type="submission" date="2015-11" db="EMBL/GenBank/DDBJ databases">
        <title>De novo transcriptome assembly of four potential Pierce s Disease insect vectors from Arizona vineyards.</title>
        <authorList>
            <person name="Tassone E.E."/>
        </authorList>
    </citation>
    <scope>NUCLEOTIDE SEQUENCE</scope>
</reference>
<evidence type="ECO:0000313" key="2">
    <source>
        <dbReference type="EMBL" id="JAS90386.1"/>
    </source>
</evidence>
<dbReference type="EMBL" id="GECU01017320">
    <property type="protein sequence ID" value="JAS90386.1"/>
    <property type="molecule type" value="Transcribed_RNA"/>
</dbReference>
<name>A0A1B6ITX4_9HEMI</name>
<keyword evidence="1" id="KW-1133">Transmembrane helix</keyword>
<organism evidence="2">
    <name type="scientific">Homalodisca liturata</name>
    <dbReference type="NCBI Taxonomy" id="320908"/>
    <lineage>
        <taxon>Eukaryota</taxon>
        <taxon>Metazoa</taxon>
        <taxon>Ecdysozoa</taxon>
        <taxon>Arthropoda</taxon>
        <taxon>Hexapoda</taxon>
        <taxon>Insecta</taxon>
        <taxon>Pterygota</taxon>
        <taxon>Neoptera</taxon>
        <taxon>Paraneoptera</taxon>
        <taxon>Hemiptera</taxon>
        <taxon>Auchenorrhyncha</taxon>
        <taxon>Membracoidea</taxon>
        <taxon>Cicadellidae</taxon>
        <taxon>Cicadellinae</taxon>
        <taxon>Proconiini</taxon>
        <taxon>Homalodisca</taxon>
    </lineage>
</organism>